<dbReference type="PANTHER" id="PTHR14226:SF57">
    <property type="entry name" value="BLR7027 PROTEIN"/>
    <property type="match status" value="1"/>
</dbReference>
<dbReference type="Proteomes" id="UP001604282">
    <property type="component" value="Unassembled WGS sequence"/>
</dbReference>
<feature type="short sequence motif" description="GXSXG" evidence="4">
    <location>
        <begin position="57"/>
        <end position="61"/>
    </location>
</feature>
<proteinExistence type="predicted"/>
<protein>
    <submittedName>
        <fullName evidence="6">Patatin-like phospholipase family protein</fullName>
    </submittedName>
</protein>
<dbReference type="RefSeq" id="WP_392879351.1">
    <property type="nucleotide sequence ID" value="NZ_JBICZW010000002.1"/>
</dbReference>
<feature type="active site" description="Proton acceptor" evidence="4">
    <location>
        <position position="235"/>
    </location>
</feature>
<accession>A0ABW7BP61</accession>
<evidence type="ECO:0000256" key="1">
    <source>
        <dbReference type="ARBA" id="ARBA00022801"/>
    </source>
</evidence>
<dbReference type="PANTHER" id="PTHR14226">
    <property type="entry name" value="NEUROPATHY TARGET ESTERASE/SWISS CHEESE D.MELANOGASTER"/>
    <property type="match status" value="1"/>
</dbReference>
<evidence type="ECO:0000256" key="4">
    <source>
        <dbReference type="PROSITE-ProRule" id="PRU01161"/>
    </source>
</evidence>
<keyword evidence="1 4" id="KW-0378">Hydrolase</keyword>
<name>A0ABW7BP61_9ACTN</name>
<comment type="caution">
    <text evidence="4">Lacks conserved residue(s) required for the propagation of feature annotation.</text>
</comment>
<dbReference type="EMBL" id="JBICZW010000002">
    <property type="protein sequence ID" value="MFG3188019.1"/>
    <property type="molecule type" value="Genomic_DNA"/>
</dbReference>
<comment type="caution">
    <text evidence="6">The sequence shown here is derived from an EMBL/GenBank/DDBJ whole genome shotgun (WGS) entry which is preliminary data.</text>
</comment>
<keyword evidence="3 4" id="KW-0443">Lipid metabolism</keyword>
<dbReference type="InterPro" id="IPR002641">
    <property type="entry name" value="PNPLA_dom"/>
</dbReference>
<gene>
    <name evidence="6" type="ORF">ACGFYS_03675</name>
</gene>
<evidence type="ECO:0000256" key="3">
    <source>
        <dbReference type="ARBA" id="ARBA00023098"/>
    </source>
</evidence>
<feature type="active site" description="Nucleophile" evidence="4">
    <location>
        <position position="59"/>
    </location>
</feature>
<reference evidence="6 7" key="1">
    <citation type="submission" date="2024-10" db="EMBL/GenBank/DDBJ databases">
        <title>The Natural Products Discovery Center: Release of the First 8490 Sequenced Strains for Exploring Actinobacteria Biosynthetic Diversity.</title>
        <authorList>
            <person name="Kalkreuter E."/>
            <person name="Kautsar S.A."/>
            <person name="Yang D."/>
            <person name="Bader C.D."/>
            <person name="Teijaro C.N."/>
            <person name="Fluegel L."/>
            <person name="Davis C.M."/>
            <person name="Simpson J.R."/>
            <person name="Lauterbach L."/>
            <person name="Steele A.D."/>
            <person name="Gui C."/>
            <person name="Meng S."/>
            <person name="Li G."/>
            <person name="Viehrig K."/>
            <person name="Ye F."/>
            <person name="Su P."/>
            <person name="Kiefer A.F."/>
            <person name="Nichols A."/>
            <person name="Cepeda A.J."/>
            <person name="Yan W."/>
            <person name="Fan B."/>
            <person name="Jiang Y."/>
            <person name="Adhikari A."/>
            <person name="Zheng C.-J."/>
            <person name="Schuster L."/>
            <person name="Cowan T.M."/>
            <person name="Smanski M.J."/>
            <person name="Chevrette M.G."/>
            <person name="De Carvalho L.P.S."/>
            <person name="Shen B."/>
        </authorList>
    </citation>
    <scope>NUCLEOTIDE SEQUENCE [LARGE SCALE GENOMIC DNA]</scope>
    <source>
        <strain evidence="6 7">NPDC048229</strain>
    </source>
</reference>
<dbReference type="InterPro" id="IPR016035">
    <property type="entry name" value="Acyl_Trfase/lysoPLipase"/>
</dbReference>
<keyword evidence="7" id="KW-1185">Reference proteome</keyword>
<dbReference type="SUPFAM" id="SSF52151">
    <property type="entry name" value="FabD/lysophospholipase-like"/>
    <property type="match status" value="1"/>
</dbReference>
<keyword evidence="2 4" id="KW-0442">Lipid degradation</keyword>
<feature type="domain" description="PNPLA" evidence="5">
    <location>
        <begin position="23"/>
        <end position="249"/>
    </location>
</feature>
<evidence type="ECO:0000313" key="6">
    <source>
        <dbReference type="EMBL" id="MFG3188019.1"/>
    </source>
</evidence>
<evidence type="ECO:0000313" key="7">
    <source>
        <dbReference type="Proteomes" id="UP001604282"/>
    </source>
</evidence>
<evidence type="ECO:0000256" key="2">
    <source>
        <dbReference type="ARBA" id="ARBA00022963"/>
    </source>
</evidence>
<dbReference type="Pfam" id="PF01734">
    <property type="entry name" value="Patatin"/>
    <property type="match status" value="1"/>
</dbReference>
<evidence type="ECO:0000259" key="5">
    <source>
        <dbReference type="PROSITE" id="PS51635"/>
    </source>
</evidence>
<organism evidence="6 7">
    <name type="scientific">Streptomyces omiyaensis</name>
    <dbReference type="NCBI Taxonomy" id="68247"/>
    <lineage>
        <taxon>Bacteria</taxon>
        <taxon>Bacillati</taxon>
        <taxon>Actinomycetota</taxon>
        <taxon>Actinomycetes</taxon>
        <taxon>Kitasatosporales</taxon>
        <taxon>Streptomycetaceae</taxon>
        <taxon>Streptomyces</taxon>
    </lineage>
</organism>
<dbReference type="InterPro" id="IPR050301">
    <property type="entry name" value="NTE"/>
</dbReference>
<dbReference type="PROSITE" id="PS51635">
    <property type="entry name" value="PNPLA"/>
    <property type="match status" value="1"/>
</dbReference>
<dbReference type="Gene3D" id="3.40.1090.10">
    <property type="entry name" value="Cytosolic phospholipase A2 catalytic domain"/>
    <property type="match status" value="2"/>
</dbReference>
<feature type="short sequence motif" description="DGA/G" evidence="4">
    <location>
        <begin position="235"/>
        <end position="237"/>
    </location>
</feature>
<sequence>MSDKGTPTGDAAAGATGGRTALVLGAGGLVGAAWEVGILHGLAEAGVDLSGADLVVGSSAGAVVGALLTSGTLTLPELYARQLDGTDAEPAVRFGAGTLLRYTLAVLTSSTPEAYGRKLGRLALRARTVDEATRRATVAARLGDVTDWPAAGRLRVTAVDAWNGALGVFTGGGDDGGSGAGSGGSSGTGTGAGSGFAFGADGSPDGVGLVDAVTASCAIPGAWPPATLAGRRWIDGGIHSTANAHLAAGWERVVVVAPTAMGSKAVHTPARQAADLIASGARVKVITPGAEAKAVIGARALDPAQRGAAARAGRAQAAAHARAVAAVWTG</sequence>